<feature type="region of interest" description="Disordered" evidence="1">
    <location>
        <begin position="79"/>
        <end position="106"/>
    </location>
</feature>
<reference evidence="3" key="1">
    <citation type="submission" date="2021-06" db="EMBL/GenBank/DDBJ databases">
        <authorList>
            <person name="Kallberg Y."/>
            <person name="Tangrot J."/>
            <person name="Rosling A."/>
        </authorList>
    </citation>
    <scope>NUCLEOTIDE SEQUENCE</scope>
    <source>
        <strain evidence="3">IN212</strain>
    </source>
</reference>
<dbReference type="AlphaFoldDB" id="A0A9N9IXJ6"/>
<protein>
    <submittedName>
        <fullName evidence="3">19525_t:CDS:1</fullName>
    </submittedName>
</protein>
<feature type="non-terminal residue" evidence="3">
    <location>
        <position position="123"/>
    </location>
</feature>
<evidence type="ECO:0000313" key="3">
    <source>
        <dbReference type="EMBL" id="CAG8750669.1"/>
    </source>
</evidence>
<dbReference type="Proteomes" id="UP000789396">
    <property type="component" value="Unassembled WGS sequence"/>
</dbReference>
<dbReference type="OrthoDB" id="2480565at2759"/>
<dbReference type="InterPro" id="IPR019050">
    <property type="entry name" value="FDF_dom"/>
</dbReference>
<feature type="non-terminal residue" evidence="3">
    <location>
        <position position="1"/>
    </location>
</feature>
<keyword evidence="4" id="KW-1185">Reference proteome</keyword>
<comment type="caution">
    <text evidence="3">The sequence shown here is derived from an EMBL/GenBank/DDBJ whole genome shotgun (WGS) entry which is preliminary data.</text>
</comment>
<feature type="compositionally biased region" description="Basic and acidic residues" evidence="1">
    <location>
        <begin position="79"/>
        <end position="92"/>
    </location>
</feature>
<evidence type="ECO:0000259" key="2">
    <source>
        <dbReference type="SMART" id="SM01199"/>
    </source>
</evidence>
<dbReference type="EMBL" id="CAJVPZ010036179">
    <property type="protein sequence ID" value="CAG8750669.1"/>
    <property type="molecule type" value="Genomic_DNA"/>
</dbReference>
<dbReference type="SMART" id="SM01199">
    <property type="entry name" value="FDF"/>
    <property type="match status" value="1"/>
</dbReference>
<name>A0A9N9IXJ6_9GLOM</name>
<sequence length="123" mass="14240">SDFDVELSSNVKFNKDDLIREVVKKIIPNHGLKENCTEGIELGLEIKDVLMPLAEIYYDKFRSFLDNISCEPKKRLEQALDGRQKQSKERHLNFKPFGRAPIDDGRNCGDYRNCDSRSGLNEY</sequence>
<accession>A0A9N9IXJ6</accession>
<feature type="domain" description="FDF" evidence="2">
    <location>
        <begin position="1"/>
        <end position="101"/>
    </location>
</feature>
<evidence type="ECO:0000313" key="4">
    <source>
        <dbReference type="Proteomes" id="UP000789396"/>
    </source>
</evidence>
<organism evidence="3 4">
    <name type="scientific">Racocetra fulgida</name>
    <dbReference type="NCBI Taxonomy" id="60492"/>
    <lineage>
        <taxon>Eukaryota</taxon>
        <taxon>Fungi</taxon>
        <taxon>Fungi incertae sedis</taxon>
        <taxon>Mucoromycota</taxon>
        <taxon>Glomeromycotina</taxon>
        <taxon>Glomeromycetes</taxon>
        <taxon>Diversisporales</taxon>
        <taxon>Gigasporaceae</taxon>
        <taxon>Racocetra</taxon>
    </lineage>
</organism>
<proteinExistence type="predicted"/>
<evidence type="ECO:0000256" key="1">
    <source>
        <dbReference type="SAM" id="MobiDB-lite"/>
    </source>
</evidence>
<gene>
    <name evidence="3" type="ORF">RFULGI_LOCUS13571</name>
</gene>